<organism evidence="2">
    <name type="scientific">Burkholderia pseudomallei 1710a</name>
    <dbReference type="NCBI Taxonomy" id="320371"/>
    <lineage>
        <taxon>Bacteria</taxon>
        <taxon>Pseudomonadati</taxon>
        <taxon>Pseudomonadota</taxon>
        <taxon>Betaproteobacteria</taxon>
        <taxon>Burkholderiales</taxon>
        <taxon>Burkholderiaceae</taxon>
        <taxon>Burkholderia</taxon>
        <taxon>pseudomallei group</taxon>
    </lineage>
</organism>
<feature type="compositionally biased region" description="Basic and acidic residues" evidence="1">
    <location>
        <begin position="97"/>
        <end position="107"/>
    </location>
</feature>
<name>A0A0E1VS56_BURPE</name>
<accession>A0A0E1VS56</accession>
<evidence type="ECO:0000256" key="1">
    <source>
        <dbReference type="SAM" id="MobiDB-lite"/>
    </source>
</evidence>
<dbReference type="Proteomes" id="UP000001812">
    <property type="component" value="Chromosome II"/>
</dbReference>
<feature type="compositionally biased region" description="Basic residues" evidence="1">
    <location>
        <begin position="17"/>
        <end position="35"/>
    </location>
</feature>
<evidence type="ECO:0000313" key="2">
    <source>
        <dbReference type="EMBL" id="EET03755.1"/>
    </source>
</evidence>
<sequence length="107" mass="12460">MPGGPRYLGWNRYAGTAHRRRKRARRARQRLRSLTRRAAGARHEAAHRRRAPEWRTKRVGRRSPRRANASGTSPYRLVFVVVDVEDRHSPSLASVPDGRDRDASRRR</sequence>
<protein>
    <submittedName>
        <fullName evidence="2">Uncharacterized protein</fullName>
    </submittedName>
</protein>
<proteinExistence type="predicted"/>
<dbReference type="EMBL" id="CM000833">
    <property type="protein sequence ID" value="EET03755.1"/>
    <property type="molecule type" value="Genomic_DNA"/>
</dbReference>
<feature type="region of interest" description="Disordered" evidence="1">
    <location>
        <begin position="88"/>
        <end position="107"/>
    </location>
</feature>
<dbReference type="HOGENOM" id="CLU_2205075_0_0_4"/>
<feature type="region of interest" description="Disordered" evidence="1">
    <location>
        <begin position="1"/>
        <end position="72"/>
    </location>
</feature>
<reference evidence="2" key="1">
    <citation type="submission" date="2009-05" db="EMBL/GenBank/DDBJ databases">
        <authorList>
            <person name="Harkins D.M."/>
            <person name="DeShazer D."/>
            <person name="Woods D.E."/>
            <person name="Brinkac L.M."/>
            <person name="Brown K.A."/>
            <person name="Hung G.C."/>
            <person name="Tuanyok A."/>
            <person name="Zhang B."/>
            <person name="Nierman W.C."/>
        </authorList>
    </citation>
    <scope>NUCLEOTIDE SEQUENCE [LARGE SCALE GENOMIC DNA]</scope>
    <source>
        <strain evidence="2">1710a</strain>
    </source>
</reference>
<dbReference type="AlphaFoldDB" id="A0A0E1VS56"/>
<gene>
    <name evidence="2" type="ORF">BURPS1710A_A2361</name>
</gene>